<name>A0A009QGB9_ACIBA</name>
<reference evidence="2 3" key="1">
    <citation type="submission" date="2014-02" db="EMBL/GenBank/DDBJ databases">
        <title>Comparative genomics and transcriptomics to identify genetic mechanisms underlying the emergence of carbapenem resistant Acinetobacter baumannii (CRAb).</title>
        <authorList>
            <person name="Harris A.D."/>
            <person name="Johnson K.J."/>
            <person name="George J."/>
            <person name="Shefchek K."/>
            <person name="Daugherty S.C."/>
            <person name="Parankush S."/>
            <person name="Sadzewicz L."/>
            <person name="Tallon L."/>
            <person name="Sengamalay N."/>
            <person name="Hazen T.H."/>
            <person name="Rasko D.A."/>
        </authorList>
    </citation>
    <scope>NUCLEOTIDE SEQUENCE [LARGE SCALE GENOMIC DNA]</scope>
    <source>
        <strain evidence="2 3">625974</strain>
    </source>
</reference>
<dbReference type="InterPro" id="IPR004919">
    <property type="entry name" value="GmrSD_N"/>
</dbReference>
<gene>
    <name evidence="2" type="ORF">J506_0279</name>
</gene>
<accession>A0A009QGB9</accession>
<protein>
    <recommendedName>
        <fullName evidence="1">GmrSD restriction endonucleases N-terminal domain-containing protein</fullName>
    </recommendedName>
</protein>
<proteinExistence type="predicted"/>
<sequence>MSGQYEKPLTIKEAINAIQSNDFLLPAIQRKFVWTSNQICQLFDSILRGYPINSFMMWEITDSEIKKNYKFYQFLTKYCQRFNEENPHIEVNASSKNFKAIIDGQQRLTSLYIGLCSTYAYKQPRVWWPTAYDESILPPRKLYLDLSQPLDDDESMMHYNFKFLTDAQLEQLNSTDVKNWLCLHDVLNMPNVDLADAILKVVFPELARRNLSTNSFASETLLKLYIAVHKEQLIHYFNEKSQEVDHVLDVFIRTNSGGTKLAFSDLLMSIAVANWDGDFRKEIENLTNWIYQSQDLGFYIERDWILKTALMLIDEDVRFKVKNFTTEIVLKIQTHWEQIKNCIKETFKLVRKFGVNAQSLTSKNAVIPICYYLYKKNDESNKPLYLTINDLAKHNEERDKISQWFYMVLLKGIFGGQADSIISSMRRIIKNNLSESLFPLEQIIKAYEATNKDLRFDDTYIENMLNIQYGEARCRTVLHLLFPELKATEIFHIDHLHPQTMFTKKNIAKLENLTDKQKAFYINASHWNSIANLHLLNDSLNLSKRDKLLDDWIKNNTSGFISKDLLIDDSVPLTFDFFEDFYNARRKALKKRFIERVYIQSDNQEFNSRNLEIGEFDDLEVDGDNLLIA</sequence>
<dbReference type="EMBL" id="JEXD01000002">
    <property type="protein sequence ID" value="EXC09441.1"/>
    <property type="molecule type" value="Genomic_DNA"/>
</dbReference>
<dbReference type="PANTHER" id="PTHR37292">
    <property type="entry name" value="VNG6097C"/>
    <property type="match status" value="1"/>
</dbReference>
<dbReference type="Proteomes" id="UP000021108">
    <property type="component" value="Unassembled WGS sequence"/>
</dbReference>
<dbReference type="RefSeq" id="WP_002116708.1">
    <property type="nucleotide sequence ID" value="NZ_JEXD01000002.1"/>
</dbReference>
<dbReference type="AlphaFoldDB" id="A0A009QGB9"/>
<feature type="domain" description="GmrSD restriction endonucleases N-terminal" evidence="1">
    <location>
        <begin position="11"/>
        <end position="270"/>
    </location>
</feature>
<dbReference type="Pfam" id="PF03235">
    <property type="entry name" value="GmrSD_N"/>
    <property type="match status" value="1"/>
</dbReference>
<comment type="caution">
    <text evidence="2">The sequence shown here is derived from an EMBL/GenBank/DDBJ whole genome shotgun (WGS) entry which is preliminary data.</text>
</comment>
<organism evidence="2 3">
    <name type="scientific">Acinetobacter baumannii 625974</name>
    <dbReference type="NCBI Taxonomy" id="1310607"/>
    <lineage>
        <taxon>Bacteria</taxon>
        <taxon>Pseudomonadati</taxon>
        <taxon>Pseudomonadota</taxon>
        <taxon>Gammaproteobacteria</taxon>
        <taxon>Moraxellales</taxon>
        <taxon>Moraxellaceae</taxon>
        <taxon>Acinetobacter</taxon>
        <taxon>Acinetobacter calcoaceticus/baumannii complex</taxon>
    </lineage>
</organism>
<dbReference type="PATRIC" id="fig|1310607.3.peg.280"/>
<evidence type="ECO:0000313" key="3">
    <source>
        <dbReference type="Proteomes" id="UP000021108"/>
    </source>
</evidence>
<evidence type="ECO:0000259" key="1">
    <source>
        <dbReference type="Pfam" id="PF03235"/>
    </source>
</evidence>
<evidence type="ECO:0000313" key="2">
    <source>
        <dbReference type="EMBL" id="EXC09441.1"/>
    </source>
</evidence>
<dbReference type="PANTHER" id="PTHR37292:SF2">
    <property type="entry name" value="DUF262 DOMAIN-CONTAINING PROTEIN"/>
    <property type="match status" value="1"/>
</dbReference>